<dbReference type="KEGG" id="vg:18989607"/>
<dbReference type="GeneID" id="18989607"/>
<dbReference type="Proteomes" id="UP000017660">
    <property type="component" value="Segment"/>
</dbReference>
<evidence type="ECO:0000313" key="1">
    <source>
        <dbReference type="EMBL" id="AGY48306.1"/>
    </source>
</evidence>
<accession>U5PWZ9</accession>
<protein>
    <submittedName>
        <fullName evidence="1">Uncharacterized protein</fullName>
    </submittedName>
</protein>
<dbReference type="EMBL" id="KF669661">
    <property type="protein sequence ID" value="AGY48306.1"/>
    <property type="molecule type" value="Genomic_DNA"/>
</dbReference>
<dbReference type="RefSeq" id="YP_008771919.1">
    <property type="nucleotide sequence ID" value="NC_022774.1"/>
</dbReference>
<sequence length="234" mass="26424">MINRTDSERLEVIIEKLGQIVDLLTPKETKINAAKIDFDALETSQIIKTSEVISQVVSNKFTPKITRNGVIRISKDAHRILASNVFSTPDGTTFMYRTMKDGQRKRMCTAEFKVIKEKRKVICLMKEKDTNKVVARGIAKCDPADVFNADIGMAIALYRALGLVIPSDYFNIPNPTEYEAGQVIEWAKGFPFLILDIDGTYGDFMRMSDGKMFTNFRYNDESSPAKIIEDGVEM</sequence>
<gene>
    <name evidence="1" type="ORF">Slash_17</name>
</gene>
<evidence type="ECO:0000313" key="2">
    <source>
        <dbReference type="Proteomes" id="UP000017660"/>
    </source>
</evidence>
<dbReference type="PROSITE" id="PS50890">
    <property type="entry name" value="PUA"/>
    <property type="match status" value="1"/>
</dbReference>
<name>U5PWZ9_9CAUD</name>
<organism evidence="1 2">
    <name type="scientific">Bacillus phage Slash</name>
    <dbReference type="NCBI Taxonomy" id="1406790"/>
    <lineage>
        <taxon>Viruses</taxon>
        <taxon>Duplodnaviria</taxon>
        <taxon>Heunggongvirae</taxon>
        <taxon>Uroviricota</taxon>
        <taxon>Caudoviricetes</taxon>
        <taxon>Slashvirus</taxon>
        <taxon>Slashvirus slash</taxon>
    </lineage>
</organism>
<proteinExistence type="predicted"/>
<reference evidence="1 2" key="1">
    <citation type="journal article" date="2013" name="Genome Announc.">
        <title>Complete Genome of Bacillus megaterium Siphophage Slash.</title>
        <authorList>
            <person name="Decrescenzo A.J."/>
            <person name="Ritter M.A."/>
            <person name="Chamakura K.R."/>
            <person name="Kuty Everett G.F."/>
        </authorList>
    </citation>
    <scope>NUCLEOTIDE SEQUENCE [LARGE SCALE GENOMIC DNA]</scope>
</reference>
<keyword evidence="2" id="KW-1185">Reference proteome</keyword>
<dbReference type="OrthoDB" id="11735at10239"/>